<dbReference type="PROSITE" id="PS50076">
    <property type="entry name" value="DNAJ_2"/>
    <property type="match status" value="1"/>
</dbReference>
<reference evidence="3 4" key="1">
    <citation type="journal article" date="2024" name="Nat. Commun.">
        <title>Phylogenomics reveals the evolutionary origins of lichenization in chlorophyte algae.</title>
        <authorList>
            <person name="Puginier C."/>
            <person name="Libourel C."/>
            <person name="Otte J."/>
            <person name="Skaloud P."/>
            <person name="Haon M."/>
            <person name="Grisel S."/>
            <person name="Petersen M."/>
            <person name="Berrin J.G."/>
            <person name="Delaux P.M."/>
            <person name="Dal Grande F."/>
            <person name="Keller J."/>
        </authorList>
    </citation>
    <scope>NUCLEOTIDE SEQUENCE [LARGE SCALE GENOMIC DNA]</scope>
    <source>
        <strain evidence="3 4">SAG 216-7</strain>
    </source>
</reference>
<dbReference type="InterPro" id="IPR016024">
    <property type="entry name" value="ARM-type_fold"/>
</dbReference>
<evidence type="ECO:0000313" key="4">
    <source>
        <dbReference type="Proteomes" id="UP001491310"/>
    </source>
</evidence>
<dbReference type="Gene3D" id="1.10.287.110">
    <property type="entry name" value="DnaJ domain"/>
    <property type="match status" value="1"/>
</dbReference>
<sequence>MKAAMYGDGEIEPSKETAVLLCWEACKVGLPLVLAQKLSLLDFETRKDAAQVCGCIFRMDSNADGPGVRFVHEHPNILDILFQGYDNPSIALNCGSMLRDCVRDESLARMVLEGPLFQEYFKKVEVSNFEVASDAFQTFKDLLTRHEPLVASYLQSHYQDFFGAYVNLLQSSNYVTRRQSLKLLGELLLNRANVKVMMHYVSDVNNLKLMMILLKDNSRSIQFEAFHVFKVFVANPNKTMEIVEVLSTNKEKLLKYLGDFHTDKEDEQFKEEKAVIIKEISMLRRRFFLGTWEQEAWHVLQKGRAPGISASGATLGFTRHVSTSPVNDKRSDQETLYDILGVTRAASIVNIKAAFRKRAKELHPDVQEPDISEVNHSAFLRVLTAYKVLSDDRERQLYDLSLDSRASRIAKEATRGSEEIRTARSQDIANPSNDLDRLRAELRNDFRSALRHAYLGPRLDLGRGELPEAFEAEERSVPGLGDLLHLVSGRTLIGILRGGCLDDRVKFSVIRSATPLVRHLHFVAETGGKRTVVCRCKRAWMPPASTWLFPPRSPLHATGGYYFEWPGHNPKQVQNPMWLHPAIFILAAAFDSLAHEVSRRGNTAGAAQHQERIQWDDVEPEAQPGLQGAKSWARKFLKFHGWA</sequence>
<dbReference type="PRINTS" id="PR00625">
    <property type="entry name" value="JDOMAIN"/>
</dbReference>
<evidence type="ECO:0000256" key="1">
    <source>
        <dbReference type="ARBA" id="ARBA00011012"/>
    </source>
</evidence>
<dbReference type="EMBL" id="JALJOT010000001">
    <property type="protein sequence ID" value="KAK9918588.1"/>
    <property type="molecule type" value="Genomic_DNA"/>
</dbReference>
<accession>A0ABR2Z3A4</accession>
<protein>
    <recommendedName>
        <fullName evidence="2">J domain-containing protein</fullName>
    </recommendedName>
</protein>
<proteinExistence type="inferred from homology"/>
<keyword evidence="4" id="KW-1185">Reference proteome</keyword>
<dbReference type="CDD" id="cd06257">
    <property type="entry name" value="DnaJ"/>
    <property type="match status" value="1"/>
</dbReference>
<dbReference type="PANTHER" id="PTHR10182">
    <property type="entry name" value="CALCIUM-BINDING PROTEIN 39-RELATED"/>
    <property type="match status" value="1"/>
</dbReference>
<name>A0ABR2Z3A4_9CHLO</name>
<feature type="domain" description="J" evidence="2">
    <location>
        <begin position="335"/>
        <end position="402"/>
    </location>
</feature>
<dbReference type="InterPro" id="IPR013878">
    <property type="entry name" value="Mo25"/>
</dbReference>
<dbReference type="SUPFAM" id="SSF46565">
    <property type="entry name" value="Chaperone J-domain"/>
    <property type="match status" value="1"/>
</dbReference>
<comment type="similarity">
    <text evidence="1">Belongs to the Mo25 family.</text>
</comment>
<dbReference type="InterPro" id="IPR011989">
    <property type="entry name" value="ARM-like"/>
</dbReference>
<comment type="caution">
    <text evidence="3">The sequence shown here is derived from an EMBL/GenBank/DDBJ whole genome shotgun (WGS) entry which is preliminary data.</text>
</comment>
<dbReference type="InterPro" id="IPR001623">
    <property type="entry name" value="DnaJ_domain"/>
</dbReference>
<dbReference type="Pfam" id="PF08569">
    <property type="entry name" value="Mo25"/>
    <property type="match status" value="1"/>
</dbReference>
<dbReference type="Proteomes" id="UP001491310">
    <property type="component" value="Unassembled WGS sequence"/>
</dbReference>
<evidence type="ECO:0000259" key="2">
    <source>
        <dbReference type="PROSITE" id="PS50076"/>
    </source>
</evidence>
<dbReference type="Pfam" id="PF00226">
    <property type="entry name" value="DnaJ"/>
    <property type="match status" value="1"/>
</dbReference>
<dbReference type="SMART" id="SM00271">
    <property type="entry name" value="DnaJ"/>
    <property type="match status" value="1"/>
</dbReference>
<gene>
    <name evidence="3" type="ORF">WJX75_005180</name>
</gene>
<dbReference type="Gene3D" id="1.25.10.10">
    <property type="entry name" value="Leucine-rich Repeat Variant"/>
    <property type="match status" value="1"/>
</dbReference>
<evidence type="ECO:0000313" key="3">
    <source>
        <dbReference type="EMBL" id="KAK9918588.1"/>
    </source>
</evidence>
<organism evidence="3 4">
    <name type="scientific">Coccomyxa subellipsoidea</name>
    <dbReference type="NCBI Taxonomy" id="248742"/>
    <lineage>
        <taxon>Eukaryota</taxon>
        <taxon>Viridiplantae</taxon>
        <taxon>Chlorophyta</taxon>
        <taxon>core chlorophytes</taxon>
        <taxon>Trebouxiophyceae</taxon>
        <taxon>Trebouxiophyceae incertae sedis</taxon>
        <taxon>Coccomyxaceae</taxon>
        <taxon>Coccomyxa</taxon>
    </lineage>
</organism>
<dbReference type="PANTHER" id="PTHR10182:SF3">
    <property type="entry name" value="PROTEIN MO25"/>
    <property type="match status" value="1"/>
</dbReference>
<dbReference type="InterPro" id="IPR036869">
    <property type="entry name" value="J_dom_sf"/>
</dbReference>
<dbReference type="SUPFAM" id="SSF48371">
    <property type="entry name" value="ARM repeat"/>
    <property type="match status" value="1"/>
</dbReference>